<protein>
    <submittedName>
        <fullName evidence="2">Uncharacterized protein</fullName>
    </submittedName>
</protein>
<dbReference type="EMBL" id="DS989841">
    <property type="protein sequence ID" value="EDX78660.1"/>
    <property type="molecule type" value="Genomic_DNA"/>
</dbReference>
<dbReference type="HOGENOM" id="CLU_2648253_0_0_3"/>
<dbReference type="RefSeq" id="WP_006098136.1">
    <property type="nucleotide sequence ID" value="NZ_DS989841.1"/>
</dbReference>
<evidence type="ECO:0000256" key="1">
    <source>
        <dbReference type="SAM" id="MobiDB-lite"/>
    </source>
</evidence>
<organism evidence="2 3">
    <name type="scientific">Coleofasciculus chthonoplastes PCC 7420</name>
    <dbReference type="NCBI Taxonomy" id="118168"/>
    <lineage>
        <taxon>Bacteria</taxon>
        <taxon>Bacillati</taxon>
        <taxon>Cyanobacteriota</taxon>
        <taxon>Cyanophyceae</taxon>
        <taxon>Coleofasciculales</taxon>
        <taxon>Coleofasciculaceae</taxon>
        <taxon>Coleofasciculus</taxon>
    </lineage>
</organism>
<reference evidence="2 3" key="1">
    <citation type="submission" date="2008-07" db="EMBL/GenBank/DDBJ databases">
        <authorList>
            <person name="Tandeau de Marsac N."/>
            <person name="Ferriera S."/>
            <person name="Johnson J."/>
            <person name="Kravitz S."/>
            <person name="Beeson K."/>
            <person name="Sutton G."/>
            <person name="Rogers Y.-H."/>
            <person name="Friedman R."/>
            <person name="Frazier M."/>
            <person name="Venter J.C."/>
        </authorList>
    </citation>
    <scope>NUCLEOTIDE SEQUENCE [LARGE SCALE GENOMIC DNA]</scope>
    <source>
        <strain evidence="2 3">PCC 7420</strain>
    </source>
</reference>
<feature type="region of interest" description="Disordered" evidence="1">
    <location>
        <begin position="1"/>
        <end position="31"/>
    </location>
</feature>
<evidence type="ECO:0000313" key="2">
    <source>
        <dbReference type="EMBL" id="EDX78660.1"/>
    </source>
</evidence>
<evidence type="ECO:0000313" key="3">
    <source>
        <dbReference type="Proteomes" id="UP000003835"/>
    </source>
</evidence>
<dbReference type="STRING" id="118168.MC7420_7313"/>
<proteinExistence type="predicted"/>
<sequence>MRQRGGRGEPGGSASDSEAGGQRPTKLPHWDYSHGQQALKSLHLILRLGVRSLTPWYSFGHTLVIGDRLVDRTVAY</sequence>
<keyword evidence="3" id="KW-1185">Reference proteome</keyword>
<gene>
    <name evidence="2" type="ORF">MC7420_7313</name>
</gene>
<name>B4VHR4_9CYAN</name>
<accession>B4VHR4</accession>
<dbReference type="AlphaFoldDB" id="B4VHR4"/>
<dbReference type="Proteomes" id="UP000003835">
    <property type="component" value="Unassembled WGS sequence"/>
</dbReference>